<keyword evidence="2" id="KW-0812">Transmembrane</keyword>
<reference evidence="5" key="1">
    <citation type="submission" date="2019-08" db="EMBL/GenBank/DDBJ databases">
        <title>Reference gene set and small RNA set construction with multiple tissues from Davidia involucrata Baill.</title>
        <authorList>
            <person name="Yang H."/>
            <person name="Zhou C."/>
            <person name="Li G."/>
            <person name="Wang J."/>
            <person name="Gao P."/>
            <person name="Wang M."/>
            <person name="Wang R."/>
            <person name="Zhao Y."/>
        </authorList>
    </citation>
    <scope>NUCLEOTIDE SEQUENCE</scope>
    <source>
        <tissue evidence="5">Mixed with DoveR01_LX</tissue>
    </source>
</reference>
<protein>
    <recommendedName>
        <fullName evidence="4">DUF7356 domain-containing protein</fullName>
    </recommendedName>
</protein>
<feature type="compositionally biased region" description="Basic and acidic residues" evidence="1">
    <location>
        <begin position="62"/>
        <end position="75"/>
    </location>
</feature>
<accession>A0A5B6ZHV4</accession>
<evidence type="ECO:0000256" key="1">
    <source>
        <dbReference type="SAM" id="MobiDB-lite"/>
    </source>
</evidence>
<dbReference type="PANTHER" id="PTHR34200:SF2">
    <property type="entry name" value="TRANSMEMBRANE PROTEIN"/>
    <property type="match status" value="1"/>
</dbReference>
<feature type="compositionally biased region" description="Basic and acidic residues" evidence="1">
    <location>
        <begin position="100"/>
        <end position="112"/>
    </location>
</feature>
<feature type="compositionally biased region" description="Polar residues" evidence="1">
    <location>
        <begin position="38"/>
        <end position="51"/>
    </location>
</feature>
<keyword evidence="3" id="KW-0732">Signal</keyword>
<evidence type="ECO:0000256" key="2">
    <source>
        <dbReference type="SAM" id="Phobius"/>
    </source>
</evidence>
<keyword evidence="2" id="KW-1133">Transmembrane helix</keyword>
<feature type="region of interest" description="Disordered" evidence="1">
    <location>
        <begin position="36"/>
        <end position="129"/>
    </location>
</feature>
<feature type="compositionally biased region" description="Polar residues" evidence="1">
    <location>
        <begin position="81"/>
        <end position="95"/>
    </location>
</feature>
<feature type="domain" description="DUF7356" evidence="4">
    <location>
        <begin position="120"/>
        <end position="219"/>
    </location>
</feature>
<evidence type="ECO:0000259" key="4">
    <source>
        <dbReference type="Pfam" id="PF24053"/>
    </source>
</evidence>
<feature type="region of interest" description="Disordered" evidence="1">
    <location>
        <begin position="294"/>
        <end position="340"/>
    </location>
</feature>
<feature type="compositionally biased region" description="Polar residues" evidence="1">
    <location>
        <begin position="113"/>
        <end position="125"/>
    </location>
</feature>
<feature type="transmembrane region" description="Helical" evidence="2">
    <location>
        <begin position="240"/>
        <end position="259"/>
    </location>
</feature>
<keyword evidence="2" id="KW-0472">Membrane</keyword>
<dbReference type="EMBL" id="GHES01012407">
    <property type="protein sequence ID" value="MPA42966.1"/>
    <property type="molecule type" value="Transcribed_RNA"/>
</dbReference>
<dbReference type="AlphaFoldDB" id="A0A5B6ZHV4"/>
<feature type="chain" id="PRO_5022886730" description="DUF7356 domain-containing protein" evidence="3">
    <location>
        <begin position="23"/>
        <end position="340"/>
    </location>
</feature>
<dbReference type="Pfam" id="PF24053">
    <property type="entry name" value="DUF7356"/>
    <property type="match status" value="1"/>
</dbReference>
<feature type="compositionally biased region" description="Polar residues" evidence="1">
    <location>
        <begin position="319"/>
        <end position="328"/>
    </location>
</feature>
<organism evidence="5">
    <name type="scientific">Davidia involucrata</name>
    <name type="common">Dove tree</name>
    <dbReference type="NCBI Taxonomy" id="16924"/>
    <lineage>
        <taxon>Eukaryota</taxon>
        <taxon>Viridiplantae</taxon>
        <taxon>Streptophyta</taxon>
        <taxon>Embryophyta</taxon>
        <taxon>Tracheophyta</taxon>
        <taxon>Spermatophyta</taxon>
        <taxon>Magnoliopsida</taxon>
        <taxon>eudicotyledons</taxon>
        <taxon>Gunneridae</taxon>
        <taxon>Pentapetalae</taxon>
        <taxon>asterids</taxon>
        <taxon>Cornales</taxon>
        <taxon>Nyssaceae</taxon>
        <taxon>Davidia</taxon>
    </lineage>
</organism>
<sequence length="340" mass="36877">MGGNEFLTVIFLLLIASDGSDASLLRNFRKFIAAPKDNSASQISPLPSSDSGGKVSNPGSVDADKSRKEKPKDPQPKVNPKGSNNDNNNTASVSPPTDKLTGKSHEVKEKSDNNSNLQLGTNGSCAGSPKRCRDQKAMVACIHGFKSGSKDLVLVVQIEGDSTLKVNITIPTSVKNGMNEHEILMHQTERINVSLITGQNTKIVLNAGNGDCVLHMGPLVSEGNFFQWLPSYYKPVTPIYGAYFLFLTAVIVGGTWACCKFRKRRRQGGVPYQELEMGLPESASVVNVDTAEGWDQGWDDDWDEDKAVKSPGGRHVGNISANGLTSRTPNRDGWENDWND</sequence>
<gene>
    <name evidence="5" type="ORF">Din_012407</name>
</gene>
<evidence type="ECO:0000256" key="3">
    <source>
        <dbReference type="SAM" id="SignalP"/>
    </source>
</evidence>
<evidence type="ECO:0000313" key="5">
    <source>
        <dbReference type="EMBL" id="MPA42966.1"/>
    </source>
</evidence>
<name>A0A5B6ZHV4_DAVIN</name>
<feature type="signal peptide" evidence="3">
    <location>
        <begin position="1"/>
        <end position="22"/>
    </location>
</feature>
<dbReference type="PANTHER" id="PTHR34200">
    <property type="entry name" value="DENTIN SIALOPHOSPHOPROTEIN-LIKE ISOFORM X1"/>
    <property type="match status" value="1"/>
</dbReference>
<dbReference type="InterPro" id="IPR055780">
    <property type="entry name" value="DUF7356"/>
</dbReference>
<proteinExistence type="predicted"/>